<protein>
    <submittedName>
        <fullName evidence="1">Uncharacterized protein</fullName>
    </submittedName>
</protein>
<sequence length="104" mass="11300">MDVEAEILDIKLRIQALEATLCGGADCSEAALGIAEARADVTEFRTAVSQGVTALTDELLGLGDESDEHVDAVRSRISRRLDLLRCETLDLAIRLDRLLETDDS</sequence>
<proteinExistence type="predicted"/>
<reference evidence="1 2" key="1">
    <citation type="submission" date="2024-09" db="EMBL/GenBank/DDBJ databases">
        <authorList>
            <person name="Sun Q."/>
            <person name="Mori K."/>
        </authorList>
    </citation>
    <scope>NUCLEOTIDE SEQUENCE [LARGE SCALE GENOMIC DNA]</scope>
    <source>
        <strain evidence="1 2">CCM 3426</strain>
    </source>
</reference>
<evidence type="ECO:0000313" key="1">
    <source>
        <dbReference type="EMBL" id="MFB9206279.1"/>
    </source>
</evidence>
<gene>
    <name evidence="1" type="ORF">ACFFV7_34145</name>
</gene>
<organism evidence="1 2">
    <name type="scientific">Nonomuraea spiralis</name>
    <dbReference type="NCBI Taxonomy" id="46182"/>
    <lineage>
        <taxon>Bacteria</taxon>
        <taxon>Bacillati</taxon>
        <taxon>Actinomycetota</taxon>
        <taxon>Actinomycetes</taxon>
        <taxon>Streptosporangiales</taxon>
        <taxon>Streptosporangiaceae</taxon>
        <taxon>Nonomuraea</taxon>
    </lineage>
</organism>
<name>A0ABV5IR93_9ACTN</name>
<dbReference type="Proteomes" id="UP001589647">
    <property type="component" value="Unassembled WGS sequence"/>
</dbReference>
<keyword evidence="2" id="KW-1185">Reference proteome</keyword>
<accession>A0ABV5IR93</accession>
<dbReference type="RefSeq" id="WP_189652320.1">
    <property type="nucleotide sequence ID" value="NZ_BMRC01000026.1"/>
</dbReference>
<comment type="caution">
    <text evidence="1">The sequence shown here is derived from an EMBL/GenBank/DDBJ whole genome shotgun (WGS) entry which is preliminary data.</text>
</comment>
<evidence type="ECO:0000313" key="2">
    <source>
        <dbReference type="Proteomes" id="UP001589647"/>
    </source>
</evidence>
<dbReference type="EMBL" id="JBHMEI010000036">
    <property type="protein sequence ID" value="MFB9206279.1"/>
    <property type="molecule type" value="Genomic_DNA"/>
</dbReference>